<evidence type="ECO:0000256" key="1">
    <source>
        <dbReference type="ARBA" id="ARBA00022614"/>
    </source>
</evidence>
<dbReference type="EMBL" id="NQVE01000015">
    <property type="protein sequence ID" value="RAL53763.1"/>
    <property type="molecule type" value="Genomic_DNA"/>
</dbReference>
<dbReference type="Pfam" id="PF13855">
    <property type="entry name" value="LRR_8"/>
    <property type="match status" value="1"/>
</dbReference>
<dbReference type="PROSITE" id="PS51450">
    <property type="entry name" value="LRR"/>
    <property type="match status" value="1"/>
</dbReference>
<dbReference type="Gene3D" id="3.80.10.10">
    <property type="entry name" value="Ribonuclease Inhibitor"/>
    <property type="match status" value="1"/>
</dbReference>
<dbReference type="SUPFAM" id="SSF52058">
    <property type="entry name" value="L domain-like"/>
    <property type="match status" value="1"/>
</dbReference>
<organism evidence="6 7">
    <name type="scientific">Cuscuta australis</name>
    <dbReference type="NCBI Taxonomy" id="267555"/>
    <lineage>
        <taxon>Eukaryota</taxon>
        <taxon>Viridiplantae</taxon>
        <taxon>Streptophyta</taxon>
        <taxon>Embryophyta</taxon>
        <taxon>Tracheophyta</taxon>
        <taxon>Spermatophyta</taxon>
        <taxon>Magnoliopsida</taxon>
        <taxon>eudicotyledons</taxon>
        <taxon>Gunneridae</taxon>
        <taxon>Pentapetalae</taxon>
        <taxon>asterids</taxon>
        <taxon>lamiids</taxon>
        <taxon>Solanales</taxon>
        <taxon>Convolvulaceae</taxon>
        <taxon>Cuscuteae</taxon>
        <taxon>Cuscuta</taxon>
        <taxon>Cuscuta subgen. Grammica</taxon>
        <taxon>Cuscuta sect. Cleistogrammica</taxon>
    </lineage>
</organism>
<evidence type="ECO:0000313" key="6">
    <source>
        <dbReference type="EMBL" id="RAL53763.1"/>
    </source>
</evidence>
<dbReference type="InterPro" id="IPR011009">
    <property type="entry name" value="Kinase-like_dom_sf"/>
</dbReference>
<dbReference type="SUPFAM" id="SSF56112">
    <property type="entry name" value="Protein kinase-like (PK-like)"/>
    <property type="match status" value="1"/>
</dbReference>
<reference evidence="6 7" key="1">
    <citation type="submission" date="2018-06" db="EMBL/GenBank/DDBJ databases">
        <title>The Genome of Cuscuta australis (Dodder) Provides Insight into the Evolution of Plant Parasitism.</title>
        <authorList>
            <person name="Liu H."/>
        </authorList>
    </citation>
    <scope>NUCLEOTIDE SEQUENCE [LARGE SCALE GENOMIC DNA]</scope>
    <source>
        <strain evidence="7">cv. Yunnan</strain>
        <tissue evidence="6">Vines</tissue>
    </source>
</reference>
<name>A0A328EB20_9ASTE</name>
<keyword evidence="7" id="KW-1185">Reference proteome</keyword>
<dbReference type="PANTHER" id="PTHR48056">
    <property type="entry name" value="LRR RECEPTOR-LIKE SERINE/THREONINE-PROTEIN KINASE-RELATED"/>
    <property type="match status" value="1"/>
</dbReference>
<keyword evidence="5" id="KW-0472">Membrane</keyword>
<feature type="binding site" evidence="4">
    <location>
        <position position="346"/>
    </location>
    <ligand>
        <name>ATP</name>
        <dbReference type="ChEBI" id="CHEBI:30616"/>
    </ligand>
</feature>
<dbReference type="InterPro" id="IPR050647">
    <property type="entry name" value="Plant_LRR-RLKs"/>
</dbReference>
<accession>A0A328EB20</accession>
<dbReference type="Gene3D" id="3.30.200.20">
    <property type="entry name" value="Phosphorylase Kinase, domain 1"/>
    <property type="match status" value="1"/>
</dbReference>
<dbReference type="FunFam" id="3.80.10.10:FF:000221">
    <property type="entry name" value="Leucine-rich repeat receptor-like protein kinase PXL1"/>
    <property type="match status" value="1"/>
</dbReference>
<sequence>MGKWSIPLPVELDVLSVSVAFYFMHQGKRHRDMAPGNGHPRIIPRTTSVPTQEPFLHKFQHEQHLGSHTSWHLQVLKAGNIAYVDKSFHRNNTRLETLDLSSNRLNGSIPEEISNLYGLVHLDLSANSFSGPIPAAFSHLHRLSKLSLAFNNLNGTIPVEFEQQLHLEDIDVSHNQLSGDIWETFYALRANLTLSICSNHLSGRIPENLVNNRFPNGCFDRENLCSSVPTLGLPRCESDSCSDYALQGQKSCKSMPSKRKKIIITCSAIAGAVIGVVILLAVFRLGMERRTVNDRDDDVSMISYQRLEFNKWEVLAGLIDENLVGNGGSAKVYKVMTRRGQILAVKSIRHQVMQGHMLEKQFLAEK</sequence>
<evidence type="ECO:0000256" key="2">
    <source>
        <dbReference type="ARBA" id="ARBA00022737"/>
    </source>
</evidence>
<dbReference type="Pfam" id="PF00560">
    <property type="entry name" value="LRR_1"/>
    <property type="match status" value="1"/>
</dbReference>
<keyword evidence="4" id="KW-0547">Nucleotide-binding</keyword>
<evidence type="ECO:0000313" key="7">
    <source>
        <dbReference type="Proteomes" id="UP000249390"/>
    </source>
</evidence>
<comment type="caution">
    <text evidence="6">The sequence shown here is derived from an EMBL/GenBank/DDBJ whole genome shotgun (WGS) entry which is preliminary data.</text>
</comment>
<protein>
    <recommendedName>
        <fullName evidence="8">Protein kinase domain-containing protein</fullName>
    </recommendedName>
</protein>
<dbReference type="PANTHER" id="PTHR48056:SF75">
    <property type="entry name" value="LEUCINE-RICH REPEAT RECEPTOR-LIKE SERINE_THREONINE_TYROSINE-PROTEIN KINASE SOBIR1"/>
    <property type="match status" value="1"/>
</dbReference>
<evidence type="ECO:0000256" key="4">
    <source>
        <dbReference type="PROSITE-ProRule" id="PRU10141"/>
    </source>
</evidence>
<dbReference type="AlphaFoldDB" id="A0A328EB20"/>
<dbReference type="InterPro" id="IPR001611">
    <property type="entry name" value="Leu-rich_rpt"/>
</dbReference>
<evidence type="ECO:0000256" key="3">
    <source>
        <dbReference type="ARBA" id="ARBA00023180"/>
    </source>
</evidence>
<dbReference type="InterPro" id="IPR032675">
    <property type="entry name" value="LRR_dom_sf"/>
</dbReference>
<feature type="transmembrane region" description="Helical" evidence="5">
    <location>
        <begin position="262"/>
        <end position="283"/>
    </location>
</feature>
<keyword evidence="3" id="KW-0325">Glycoprotein</keyword>
<keyword evidence="1" id="KW-0433">Leucine-rich repeat</keyword>
<dbReference type="InterPro" id="IPR017441">
    <property type="entry name" value="Protein_kinase_ATP_BS"/>
</dbReference>
<proteinExistence type="predicted"/>
<keyword evidence="5" id="KW-0812">Transmembrane</keyword>
<dbReference type="Proteomes" id="UP000249390">
    <property type="component" value="Unassembled WGS sequence"/>
</dbReference>
<keyword evidence="5" id="KW-1133">Transmembrane helix</keyword>
<dbReference type="GO" id="GO:0033612">
    <property type="term" value="F:receptor serine/threonine kinase binding"/>
    <property type="evidence" value="ECO:0007669"/>
    <property type="project" value="TreeGrafter"/>
</dbReference>
<keyword evidence="2" id="KW-0677">Repeat</keyword>
<evidence type="ECO:0000256" key="5">
    <source>
        <dbReference type="SAM" id="Phobius"/>
    </source>
</evidence>
<evidence type="ECO:0008006" key="8">
    <source>
        <dbReference type="Google" id="ProtNLM"/>
    </source>
</evidence>
<keyword evidence="4" id="KW-0067">ATP-binding</keyword>
<gene>
    <name evidence="6" type="ORF">DM860_004234</name>
</gene>
<dbReference type="GO" id="GO:0005524">
    <property type="term" value="F:ATP binding"/>
    <property type="evidence" value="ECO:0007669"/>
    <property type="project" value="UniProtKB-UniRule"/>
</dbReference>
<dbReference type="PROSITE" id="PS00107">
    <property type="entry name" value="PROTEIN_KINASE_ATP"/>
    <property type="match status" value="1"/>
</dbReference>